<proteinExistence type="predicted"/>
<dbReference type="RefSeq" id="XP_067492148.1">
    <property type="nucleotide sequence ID" value="XM_067634040.1"/>
</dbReference>
<sequence>MDQSTQSAAAQVFTANPGPVIPNEEVQQEMAAQAQRYDTARKQAQAGEKANQGAQKEEDKKDTKESKSD</sequence>
<evidence type="ECO:0000313" key="2">
    <source>
        <dbReference type="EMBL" id="RVD86604.1"/>
    </source>
</evidence>
<evidence type="ECO:0000313" key="3">
    <source>
        <dbReference type="Proteomes" id="UP000283090"/>
    </source>
</evidence>
<dbReference type="Proteomes" id="UP000283090">
    <property type="component" value="Unassembled WGS sequence"/>
</dbReference>
<feature type="compositionally biased region" description="Low complexity" evidence="1">
    <location>
        <begin position="24"/>
        <end position="35"/>
    </location>
</feature>
<feature type="region of interest" description="Disordered" evidence="1">
    <location>
        <begin position="1"/>
        <end position="69"/>
    </location>
</feature>
<evidence type="ECO:0000256" key="1">
    <source>
        <dbReference type="SAM" id="MobiDB-lite"/>
    </source>
</evidence>
<dbReference type="AlphaFoldDB" id="A0A437A5W5"/>
<feature type="compositionally biased region" description="Basic and acidic residues" evidence="1">
    <location>
        <begin position="55"/>
        <end position="69"/>
    </location>
</feature>
<accession>A0A437A5W5</accession>
<dbReference type="VEuPathDB" id="FungiDB:DFL_004872"/>
<dbReference type="GeneID" id="93587183"/>
<organism evidence="2 3">
    <name type="scientific">Arthrobotrys flagrans</name>
    <name type="common">Nematode-trapping fungus</name>
    <name type="synonym">Trichothecium flagrans</name>
    <dbReference type="NCBI Taxonomy" id="97331"/>
    <lineage>
        <taxon>Eukaryota</taxon>
        <taxon>Fungi</taxon>
        <taxon>Dikarya</taxon>
        <taxon>Ascomycota</taxon>
        <taxon>Pezizomycotina</taxon>
        <taxon>Orbiliomycetes</taxon>
        <taxon>Orbiliales</taxon>
        <taxon>Orbiliaceae</taxon>
        <taxon>Arthrobotrys</taxon>
    </lineage>
</organism>
<name>A0A437A5W5_ARTFL</name>
<keyword evidence="3" id="KW-1185">Reference proteome</keyword>
<gene>
    <name evidence="2" type="ORF">DFL_004872</name>
</gene>
<protein>
    <submittedName>
        <fullName evidence="2">Uncharacterized protein</fullName>
    </submittedName>
</protein>
<comment type="caution">
    <text evidence="2">The sequence shown here is derived from an EMBL/GenBank/DDBJ whole genome shotgun (WGS) entry which is preliminary data.</text>
</comment>
<dbReference type="EMBL" id="SAEB01000006">
    <property type="protein sequence ID" value="RVD86604.1"/>
    <property type="molecule type" value="Genomic_DNA"/>
</dbReference>
<reference evidence="2 3" key="1">
    <citation type="submission" date="2019-01" db="EMBL/GenBank/DDBJ databases">
        <title>Intercellular communication is required for trap formation in the nematode-trapping fungus Duddingtonia flagrans.</title>
        <authorList>
            <person name="Youssar L."/>
            <person name="Wernet V."/>
            <person name="Hensel N."/>
            <person name="Hildebrandt H.-G."/>
            <person name="Fischer R."/>
        </authorList>
    </citation>
    <scope>NUCLEOTIDE SEQUENCE [LARGE SCALE GENOMIC DNA]</scope>
    <source>
        <strain evidence="2 3">CBS H-5679</strain>
    </source>
</reference>